<proteinExistence type="predicted"/>
<dbReference type="InParanoid" id="D8R946"/>
<name>D8R946_SELML</name>
<dbReference type="OrthoDB" id="185373at2759"/>
<dbReference type="EMBL" id="GL377574">
    <property type="protein sequence ID" value="EFJ31352.1"/>
    <property type="molecule type" value="Genomic_DNA"/>
</dbReference>
<evidence type="ECO:0000313" key="3">
    <source>
        <dbReference type="Proteomes" id="UP000001514"/>
    </source>
</evidence>
<dbReference type="Gramene" id="EFJ31352">
    <property type="protein sequence ID" value="EFJ31352"/>
    <property type="gene ID" value="SELMODRAFT_440190"/>
</dbReference>
<evidence type="ECO:0000313" key="2">
    <source>
        <dbReference type="EMBL" id="EFJ31352.1"/>
    </source>
</evidence>
<dbReference type="Proteomes" id="UP000001514">
    <property type="component" value="Unassembled WGS sequence"/>
</dbReference>
<reference evidence="2 3" key="1">
    <citation type="journal article" date="2011" name="Science">
        <title>The Selaginella genome identifies genetic changes associated with the evolution of vascular plants.</title>
        <authorList>
            <person name="Banks J.A."/>
            <person name="Nishiyama T."/>
            <person name="Hasebe M."/>
            <person name="Bowman J.L."/>
            <person name="Gribskov M."/>
            <person name="dePamphilis C."/>
            <person name="Albert V.A."/>
            <person name="Aono N."/>
            <person name="Aoyama T."/>
            <person name="Ambrose B.A."/>
            <person name="Ashton N.W."/>
            <person name="Axtell M.J."/>
            <person name="Barker E."/>
            <person name="Barker M.S."/>
            <person name="Bennetzen J.L."/>
            <person name="Bonawitz N.D."/>
            <person name="Chapple C."/>
            <person name="Cheng C."/>
            <person name="Correa L.G."/>
            <person name="Dacre M."/>
            <person name="DeBarry J."/>
            <person name="Dreyer I."/>
            <person name="Elias M."/>
            <person name="Engstrom E.M."/>
            <person name="Estelle M."/>
            <person name="Feng L."/>
            <person name="Finet C."/>
            <person name="Floyd S.K."/>
            <person name="Frommer W.B."/>
            <person name="Fujita T."/>
            <person name="Gramzow L."/>
            <person name="Gutensohn M."/>
            <person name="Harholt J."/>
            <person name="Hattori M."/>
            <person name="Heyl A."/>
            <person name="Hirai T."/>
            <person name="Hiwatashi Y."/>
            <person name="Ishikawa M."/>
            <person name="Iwata M."/>
            <person name="Karol K.G."/>
            <person name="Koehler B."/>
            <person name="Kolukisaoglu U."/>
            <person name="Kubo M."/>
            <person name="Kurata T."/>
            <person name="Lalonde S."/>
            <person name="Li K."/>
            <person name="Li Y."/>
            <person name="Litt A."/>
            <person name="Lyons E."/>
            <person name="Manning G."/>
            <person name="Maruyama T."/>
            <person name="Michael T.P."/>
            <person name="Mikami K."/>
            <person name="Miyazaki S."/>
            <person name="Morinaga S."/>
            <person name="Murata T."/>
            <person name="Mueller-Roeber B."/>
            <person name="Nelson D.R."/>
            <person name="Obara M."/>
            <person name="Oguri Y."/>
            <person name="Olmstead R.G."/>
            <person name="Onodera N."/>
            <person name="Petersen B.L."/>
            <person name="Pils B."/>
            <person name="Prigge M."/>
            <person name="Rensing S.A."/>
            <person name="Riano-Pachon D.M."/>
            <person name="Roberts A.W."/>
            <person name="Sato Y."/>
            <person name="Scheller H.V."/>
            <person name="Schulz B."/>
            <person name="Schulz C."/>
            <person name="Shakirov E.V."/>
            <person name="Shibagaki N."/>
            <person name="Shinohara N."/>
            <person name="Shippen D.E."/>
            <person name="Soerensen I."/>
            <person name="Sotooka R."/>
            <person name="Sugimoto N."/>
            <person name="Sugita M."/>
            <person name="Sumikawa N."/>
            <person name="Tanurdzic M."/>
            <person name="Theissen G."/>
            <person name="Ulvskov P."/>
            <person name="Wakazuki S."/>
            <person name="Weng J.K."/>
            <person name="Willats W.W."/>
            <person name="Wipf D."/>
            <person name="Wolf P.G."/>
            <person name="Yang L."/>
            <person name="Zimmer A.D."/>
            <person name="Zhu Q."/>
            <person name="Mitros T."/>
            <person name="Hellsten U."/>
            <person name="Loque D."/>
            <person name="Otillar R."/>
            <person name="Salamov A."/>
            <person name="Schmutz J."/>
            <person name="Shapiro H."/>
            <person name="Lindquist E."/>
            <person name="Lucas S."/>
            <person name="Rokhsar D."/>
            <person name="Grigoriev I.V."/>
        </authorList>
    </citation>
    <scope>NUCLEOTIDE SEQUENCE [LARGE SCALE GENOMIC DNA]</scope>
</reference>
<dbReference type="SUPFAM" id="SSF49562">
    <property type="entry name" value="C2 domain (Calcium/lipid-binding domain, CaLB)"/>
    <property type="match status" value="1"/>
</dbReference>
<dbReference type="PROSITE" id="PS50004">
    <property type="entry name" value="C2"/>
    <property type="match status" value="1"/>
</dbReference>
<accession>D8R946</accession>
<dbReference type="KEGG" id="smo:SELMODRAFT_440190"/>
<evidence type="ECO:0000259" key="1">
    <source>
        <dbReference type="PROSITE" id="PS50004"/>
    </source>
</evidence>
<dbReference type="InterPro" id="IPR044750">
    <property type="entry name" value="C2_SRC2/BAP"/>
</dbReference>
<dbReference type="CDD" id="cd04051">
    <property type="entry name" value="C2_SRC2_like"/>
    <property type="match status" value="1"/>
</dbReference>
<dbReference type="PANTHER" id="PTHR32246:SF143">
    <property type="entry name" value="CALCIUM-DEPENDENT LIPID-BINDING (CALB DOMAIN) FAMILY PROTEIN"/>
    <property type="match status" value="1"/>
</dbReference>
<dbReference type="Gene3D" id="2.60.40.150">
    <property type="entry name" value="C2 domain"/>
    <property type="match status" value="1"/>
</dbReference>
<dbReference type="eggNOG" id="ENOG502QRJ2">
    <property type="taxonomic scope" value="Eukaryota"/>
</dbReference>
<keyword evidence="3" id="KW-1185">Reference proteome</keyword>
<dbReference type="AlphaFoldDB" id="D8R946"/>
<dbReference type="STRING" id="88036.D8R946"/>
<sequence>MGESQPVPRIRRRNKQPQMRLLEFYVISAQELRRVRKDMNCFVVAYVSADKKVKTEIDFEGITEPTWQEKLSLEVEEAAFKEDSNSQLTFDIFCPGFLRDKLVGTVRISLVDAVKPSNQPYPISSYLVFTPDGDSQGMLNVCVAPGGVFPKRLDFLSFKRVKSIHGTQLEAVPSFKKFEAEETEEESGERVSFPGGIVANLPGGTLG</sequence>
<dbReference type="PANTHER" id="PTHR32246">
    <property type="entry name" value="INGRESSION PROTEIN FIC1"/>
    <property type="match status" value="1"/>
</dbReference>
<gene>
    <name evidence="2" type="ORF">SELMODRAFT_440190</name>
</gene>
<dbReference type="SMART" id="SM00239">
    <property type="entry name" value="C2"/>
    <property type="match status" value="1"/>
</dbReference>
<dbReference type="InterPro" id="IPR000008">
    <property type="entry name" value="C2_dom"/>
</dbReference>
<organism evidence="3">
    <name type="scientific">Selaginella moellendorffii</name>
    <name type="common">Spikemoss</name>
    <dbReference type="NCBI Taxonomy" id="88036"/>
    <lineage>
        <taxon>Eukaryota</taxon>
        <taxon>Viridiplantae</taxon>
        <taxon>Streptophyta</taxon>
        <taxon>Embryophyta</taxon>
        <taxon>Tracheophyta</taxon>
        <taxon>Lycopodiopsida</taxon>
        <taxon>Selaginellales</taxon>
        <taxon>Selaginellaceae</taxon>
        <taxon>Selaginella</taxon>
    </lineage>
</organism>
<feature type="domain" description="C2" evidence="1">
    <location>
        <begin position="1"/>
        <end position="123"/>
    </location>
</feature>
<protein>
    <recommendedName>
        <fullName evidence="1">C2 domain-containing protein</fullName>
    </recommendedName>
</protein>
<dbReference type="InterPro" id="IPR035892">
    <property type="entry name" value="C2_domain_sf"/>
</dbReference>
<dbReference type="HOGENOM" id="CLU_1328347_0_0_1"/>
<dbReference type="GO" id="GO:0006952">
    <property type="term" value="P:defense response"/>
    <property type="evidence" value="ECO:0007669"/>
    <property type="project" value="InterPro"/>
</dbReference>
<dbReference type="Pfam" id="PF00168">
    <property type="entry name" value="C2"/>
    <property type="match status" value="1"/>
</dbReference>